<dbReference type="GO" id="GO:0016627">
    <property type="term" value="F:oxidoreductase activity, acting on the CH-CH group of donors"/>
    <property type="evidence" value="ECO:0007669"/>
    <property type="project" value="InterPro"/>
</dbReference>
<dbReference type="EMBL" id="CP010784">
    <property type="protein sequence ID" value="ATF06099.1"/>
    <property type="molecule type" value="Genomic_DNA"/>
</dbReference>
<gene>
    <name evidence="1" type="ORF">PhaeoP63_02030</name>
</gene>
<proteinExistence type="predicted"/>
<dbReference type="SUPFAM" id="SSF47203">
    <property type="entry name" value="Acyl-CoA dehydrogenase C-terminal domain-like"/>
    <property type="match status" value="1"/>
</dbReference>
<protein>
    <recommendedName>
        <fullName evidence="3">Acyl-CoA dehydrogenase</fullName>
    </recommendedName>
</protein>
<dbReference type="AlphaFoldDB" id="A0AAC9Z9G4"/>
<accession>A0AAC9Z9G4</accession>
<evidence type="ECO:0000313" key="1">
    <source>
        <dbReference type="EMBL" id="ATF06099.1"/>
    </source>
</evidence>
<dbReference type="GeneID" id="31846428"/>
<evidence type="ECO:0008006" key="3">
    <source>
        <dbReference type="Google" id="ProtNLM"/>
    </source>
</evidence>
<sequence>MFDLDPSNDLSSLTVAARRNAPKKALAELGRLLTGVPAYPALNGMALHATDHGADTGVAIIDLSRPSHKPCLTAPAQEDVGLQAFDLQLSSCDAGMLTDLGEMNRAFVALRLGWVLRCLDLAFGYLEGRESFGMQLLHQPLIKAQFSEINATVDRLLTENQLPGQTTAAMNRSTHREIGHLFGKAAKLMGGRGLLAGQCHGLELLDAVLFALIRPALAATADDLNGFGQG</sequence>
<dbReference type="InterPro" id="IPR036250">
    <property type="entry name" value="AcylCo_DH-like_C"/>
</dbReference>
<organism evidence="1 2">
    <name type="scientific">Phaeobacter gallaeciensis</name>
    <dbReference type="NCBI Taxonomy" id="60890"/>
    <lineage>
        <taxon>Bacteria</taxon>
        <taxon>Pseudomonadati</taxon>
        <taxon>Pseudomonadota</taxon>
        <taxon>Alphaproteobacteria</taxon>
        <taxon>Rhodobacterales</taxon>
        <taxon>Roseobacteraceae</taxon>
        <taxon>Phaeobacter</taxon>
    </lineage>
</organism>
<dbReference type="RefSeq" id="WP_024097456.1">
    <property type="nucleotide sequence ID" value="NZ_CP010588.1"/>
</dbReference>
<name>A0AAC9Z9G4_9RHOB</name>
<reference evidence="1 2" key="1">
    <citation type="journal article" date="2017" name="Front. Microbiol.">
        <title>Phaeobacter piscinae sp. nov., a species of the Roseobacter group and potential aquaculture probiont.</title>
        <authorList>
            <person name="Sonnenschein E.C."/>
            <person name="Phippen C.B.W."/>
            <person name="Nielsen K.F."/>
            <person name="Mateiu R.V."/>
            <person name="Melchiorsen J."/>
            <person name="Gram L."/>
            <person name="Overmann J."/>
            <person name="Freese H.M."/>
        </authorList>
    </citation>
    <scope>NUCLEOTIDE SEQUENCE [LARGE SCALE GENOMIC DNA]</scope>
    <source>
        <strain evidence="1 2">P63</strain>
    </source>
</reference>
<evidence type="ECO:0000313" key="2">
    <source>
        <dbReference type="Proteomes" id="UP000217545"/>
    </source>
</evidence>
<dbReference type="Proteomes" id="UP000217545">
    <property type="component" value="Chromosome"/>
</dbReference>